<feature type="chain" id="PRO_5035876128" description="C2H2-type domain-containing protein" evidence="1">
    <location>
        <begin position="23"/>
        <end position="330"/>
    </location>
</feature>
<dbReference type="Proteomes" id="UP000494165">
    <property type="component" value="Unassembled WGS sequence"/>
</dbReference>
<evidence type="ECO:0000313" key="4">
    <source>
        <dbReference type="Proteomes" id="UP000494165"/>
    </source>
</evidence>
<accession>A0A8S1DFE3</accession>
<dbReference type="PROSITE" id="PS00028">
    <property type="entry name" value="ZINC_FINGER_C2H2_1"/>
    <property type="match status" value="1"/>
</dbReference>
<comment type="caution">
    <text evidence="3">The sequence shown here is derived from an EMBL/GenBank/DDBJ whole genome shotgun (WGS) entry which is preliminary data.</text>
</comment>
<dbReference type="SUPFAM" id="SSF57667">
    <property type="entry name" value="beta-beta-alpha zinc fingers"/>
    <property type="match status" value="1"/>
</dbReference>
<dbReference type="AlphaFoldDB" id="A0A8S1DFE3"/>
<gene>
    <name evidence="3" type="ORF">CLODIP_2_CD11543</name>
</gene>
<dbReference type="InterPro" id="IPR013087">
    <property type="entry name" value="Znf_C2H2_type"/>
</dbReference>
<name>A0A8S1DFE3_9INSE</name>
<sequence>MLGVSAASMLLLLFSPYSLAHAKAKKRKYELQASVDNESQSITRAVEFSILCRVRELGKGVISCSDIAGRSANVTPSALRNKPPPLIQRQQMRILEIVPDFSSVSNARRRSGWNTKDGNDAGVSWRRANLRNQPAINSFFYRNIFTGKLLPKENGGPTENRSHLYAHERSGATSAPTAKCSNVELWALTDGRAEVLTLSHGKVCPFRMCRQKFGIGTFDLSWHMRRRHGYEPCRATSCRLFFADVAERDAHERHQHGAHKNLACRVCGKGFSSAVARTSHVWIVHRCFSCDRNFAKNEMQGHQCRNCRRHIAATREATARKASRADKFFV</sequence>
<reference evidence="3 4" key="1">
    <citation type="submission" date="2020-04" db="EMBL/GenBank/DDBJ databases">
        <authorList>
            <person name="Alioto T."/>
            <person name="Alioto T."/>
            <person name="Gomez Garrido J."/>
        </authorList>
    </citation>
    <scope>NUCLEOTIDE SEQUENCE [LARGE SCALE GENOMIC DNA]</scope>
</reference>
<dbReference type="InterPro" id="IPR036236">
    <property type="entry name" value="Znf_C2H2_sf"/>
</dbReference>
<feature type="domain" description="C2H2-type" evidence="2">
    <location>
        <begin position="264"/>
        <end position="285"/>
    </location>
</feature>
<evidence type="ECO:0000256" key="1">
    <source>
        <dbReference type="SAM" id="SignalP"/>
    </source>
</evidence>
<keyword evidence="1" id="KW-0732">Signal</keyword>
<feature type="signal peptide" evidence="1">
    <location>
        <begin position="1"/>
        <end position="22"/>
    </location>
</feature>
<keyword evidence="4" id="KW-1185">Reference proteome</keyword>
<protein>
    <recommendedName>
        <fullName evidence="2">C2H2-type domain-containing protein</fullName>
    </recommendedName>
</protein>
<organism evidence="3 4">
    <name type="scientific">Cloeon dipterum</name>
    <dbReference type="NCBI Taxonomy" id="197152"/>
    <lineage>
        <taxon>Eukaryota</taxon>
        <taxon>Metazoa</taxon>
        <taxon>Ecdysozoa</taxon>
        <taxon>Arthropoda</taxon>
        <taxon>Hexapoda</taxon>
        <taxon>Insecta</taxon>
        <taxon>Pterygota</taxon>
        <taxon>Palaeoptera</taxon>
        <taxon>Ephemeroptera</taxon>
        <taxon>Pisciforma</taxon>
        <taxon>Baetidae</taxon>
        <taxon>Cloeon</taxon>
    </lineage>
</organism>
<proteinExistence type="predicted"/>
<evidence type="ECO:0000259" key="2">
    <source>
        <dbReference type="PROSITE" id="PS00028"/>
    </source>
</evidence>
<evidence type="ECO:0000313" key="3">
    <source>
        <dbReference type="EMBL" id="CAB3379816.1"/>
    </source>
</evidence>
<dbReference type="Gene3D" id="3.30.160.60">
    <property type="entry name" value="Classic Zinc Finger"/>
    <property type="match status" value="1"/>
</dbReference>
<dbReference type="EMBL" id="CADEPI010000195">
    <property type="protein sequence ID" value="CAB3379816.1"/>
    <property type="molecule type" value="Genomic_DNA"/>
</dbReference>